<name>A0A061GHR6_THECC</name>
<protein>
    <submittedName>
        <fullName evidence="1">Uncharacterized protein</fullName>
    </submittedName>
</protein>
<dbReference type="Gramene" id="EOY26594">
    <property type="protein sequence ID" value="EOY26594"/>
    <property type="gene ID" value="TCM_028433"/>
</dbReference>
<keyword evidence="2" id="KW-1185">Reference proteome</keyword>
<dbReference type="Proteomes" id="UP000026915">
    <property type="component" value="Chromosome 6"/>
</dbReference>
<dbReference type="HOGENOM" id="CLU_3072577_0_0_1"/>
<reference evidence="1 2" key="1">
    <citation type="journal article" date="2013" name="Genome Biol.">
        <title>The genome sequence of the most widely cultivated cacao type and its use to identify candidate genes regulating pod color.</title>
        <authorList>
            <person name="Motamayor J.C."/>
            <person name="Mockaitis K."/>
            <person name="Schmutz J."/>
            <person name="Haiminen N."/>
            <person name="Iii D.L."/>
            <person name="Cornejo O."/>
            <person name="Findley S.D."/>
            <person name="Zheng P."/>
            <person name="Utro F."/>
            <person name="Royaert S."/>
            <person name="Saski C."/>
            <person name="Jenkins J."/>
            <person name="Podicheti R."/>
            <person name="Zhao M."/>
            <person name="Scheffler B.E."/>
            <person name="Stack J.C."/>
            <person name="Feltus F.A."/>
            <person name="Mustiga G.M."/>
            <person name="Amores F."/>
            <person name="Phillips W."/>
            <person name="Marelli J.P."/>
            <person name="May G.D."/>
            <person name="Shapiro H."/>
            <person name="Ma J."/>
            <person name="Bustamante C.D."/>
            <person name="Schnell R.J."/>
            <person name="Main D."/>
            <person name="Gilbert D."/>
            <person name="Parida L."/>
            <person name="Kuhn D.N."/>
        </authorList>
    </citation>
    <scope>NUCLEOTIDE SEQUENCE [LARGE SCALE GENOMIC DNA]</scope>
    <source>
        <strain evidence="2">cv. Matina 1-6</strain>
    </source>
</reference>
<dbReference type="EMBL" id="CM001884">
    <property type="protein sequence ID" value="EOY26594.1"/>
    <property type="molecule type" value="Genomic_DNA"/>
</dbReference>
<proteinExistence type="predicted"/>
<evidence type="ECO:0000313" key="1">
    <source>
        <dbReference type="EMBL" id="EOY26594.1"/>
    </source>
</evidence>
<dbReference type="AlphaFoldDB" id="A0A061GHR6"/>
<gene>
    <name evidence="1" type="ORF">TCM_028433</name>
</gene>
<sequence length="53" mass="5633">MALAAADIALAGHGRCRPKVINIGCLKVSNDCDVPLCYLLFLKCQALTLCIKA</sequence>
<organism evidence="1 2">
    <name type="scientific">Theobroma cacao</name>
    <name type="common">Cacao</name>
    <name type="synonym">Cocoa</name>
    <dbReference type="NCBI Taxonomy" id="3641"/>
    <lineage>
        <taxon>Eukaryota</taxon>
        <taxon>Viridiplantae</taxon>
        <taxon>Streptophyta</taxon>
        <taxon>Embryophyta</taxon>
        <taxon>Tracheophyta</taxon>
        <taxon>Spermatophyta</taxon>
        <taxon>Magnoliopsida</taxon>
        <taxon>eudicotyledons</taxon>
        <taxon>Gunneridae</taxon>
        <taxon>Pentapetalae</taxon>
        <taxon>rosids</taxon>
        <taxon>malvids</taxon>
        <taxon>Malvales</taxon>
        <taxon>Malvaceae</taxon>
        <taxon>Byttnerioideae</taxon>
        <taxon>Theobroma</taxon>
    </lineage>
</organism>
<accession>A0A061GHR6</accession>
<evidence type="ECO:0000313" key="2">
    <source>
        <dbReference type="Proteomes" id="UP000026915"/>
    </source>
</evidence>
<dbReference type="InParanoid" id="A0A061GHR6"/>